<dbReference type="Proteomes" id="UP000507470">
    <property type="component" value="Unassembled WGS sequence"/>
</dbReference>
<dbReference type="InterPro" id="IPR005515">
    <property type="entry name" value="VOMI"/>
</dbReference>
<dbReference type="InterPro" id="IPR036706">
    <property type="entry name" value="VOMI_sf"/>
</dbReference>
<keyword evidence="1" id="KW-0732">Signal</keyword>
<dbReference type="PANTHER" id="PTHR18841:SF2">
    <property type="entry name" value="VITELLINE MEMBRANE OUTER LAYER PROTEIN 1 HOMOLOG"/>
    <property type="match status" value="1"/>
</dbReference>
<accession>A0A6J8EC84</accession>
<dbReference type="PANTHER" id="PTHR18841">
    <property type="entry name" value="VITELLINE MEMBRANE OUTER LAYER PROTEIN I-RELATED"/>
    <property type="match status" value="1"/>
</dbReference>
<gene>
    <name evidence="2" type="ORF">MCOR_50819</name>
</gene>
<keyword evidence="3" id="KW-1185">Reference proteome</keyword>
<reference evidence="2 3" key="1">
    <citation type="submission" date="2020-06" db="EMBL/GenBank/DDBJ databases">
        <authorList>
            <person name="Li R."/>
            <person name="Bekaert M."/>
        </authorList>
    </citation>
    <scope>NUCLEOTIDE SEQUENCE [LARGE SCALE GENOMIC DNA]</scope>
    <source>
        <strain evidence="3">wild</strain>
    </source>
</reference>
<evidence type="ECO:0000313" key="3">
    <source>
        <dbReference type="Proteomes" id="UP000507470"/>
    </source>
</evidence>
<dbReference type="GO" id="GO:0005615">
    <property type="term" value="C:extracellular space"/>
    <property type="evidence" value="ECO:0007669"/>
    <property type="project" value="TreeGrafter"/>
</dbReference>
<dbReference type="OrthoDB" id="6041498at2759"/>
<organism evidence="2 3">
    <name type="scientific">Mytilus coruscus</name>
    <name type="common">Sea mussel</name>
    <dbReference type="NCBI Taxonomy" id="42192"/>
    <lineage>
        <taxon>Eukaryota</taxon>
        <taxon>Metazoa</taxon>
        <taxon>Spiralia</taxon>
        <taxon>Lophotrochozoa</taxon>
        <taxon>Mollusca</taxon>
        <taxon>Bivalvia</taxon>
        <taxon>Autobranchia</taxon>
        <taxon>Pteriomorphia</taxon>
        <taxon>Mytilida</taxon>
        <taxon>Mytiloidea</taxon>
        <taxon>Mytilidae</taxon>
        <taxon>Mytilinae</taxon>
        <taxon>Mytilus</taxon>
    </lineage>
</organism>
<dbReference type="AlphaFoldDB" id="A0A6J8EC84"/>
<protein>
    <submittedName>
        <fullName evidence="2">Vitelline membrane outer layer protein 1,Vitelline membrane outer layer protein 1 homolog</fullName>
    </submittedName>
</protein>
<evidence type="ECO:0000313" key="2">
    <source>
        <dbReference type="EMBL" id="CAC5418379.1"/>
    </source>
</evidence>
<evidence type="ECO:0000256" key="1">
    <source>
        <dbReference type="SAM" id="SignalP"/>
    </source>
</evidence>
<sequence>MEIIYSFILCYFFHSSYAFLQLPDVPRKHIKTIEVSNGGWWGDWHPPHFCADGYFATGYNMKIEGNQHGHDDTSLNAILLRCNSFDGHYGGIIESGEGSYGDWVGWTDCEKSEAHNNQTYLTAFSLQVEGDQSGGDDTAANFIKFKCRDFDDDRDDSILAHPPGHGLFGRYGGWSESCATHSAICGIQTRIEGPQGGGIHGDDTSLNNVKFFCCAK</sequence>
<dbReference type="EMBL" id="CACVKT020008919">
    <property type="protein sequence ID" value="CAC5418379.1"/>
    <property type="molecule type" value="Genomic_DNA"/>
</dbReference>
<proteinExistence type="predicted"/>
<feature type="signal peptide" evidence="1">
    <location>
        <begin position="1"/>
        <end position="18"/>
    </location>
</feature>
<name>A0A6J8EC84_MYTCO</name>
<dbReference type="Pfam" id="PF03762">
    <property type="entry name" value="VOMI"/>
    <property type="match status" value="1"/>
</dbReference>
<feature type="chain" id="PRO_5026875986" evidence="1">
    <location>
        <begin position="19"/>
        <end position="216"/>
    </location>
</feature>
<dbReference type="SUPFAM" id="SSF51092">
    <property type="entry name" value="Vitelline membrane outer protein-I (VMO-I)"/>
    <property type="match status" value="1"/>
</dbReference>
<dbReference type="Gene3D" id="2.100.10.20">
    <property type="entry name" value="Vitelline membrane outer layer protein I (VOMI)"/>
    <property type="match status" value="1"/>
</dbReference>